<dbReference type="RefSeq" id="WP_091525261.1">
    <property type="nucleotide sequence ID" value="NZ_LT629772.1"/>
</dbReference>
<dbReference type="AlphaFoldDB" id="A0A1H1TVG0"/>
<dbReference type="PANTHER" id="PTHR19353">
    <property type="entry name" value="FATTY ACID DESATURASE 2"/>
    <property type="match status" value="1"/>
</dbReference>
<organism evidence="3 4">
    <name type="scientific">Microlunatus soli</name>
    <dbReference type="NCBI Taxonomy" id="630515"/>
    <lineage>
        <taxon>Bacteria</taxon>
        <taxon>Bacillati</taxon>
        <taxon>Actinomycetota</taxon>
        <taxon>Actinomycetes</taxon>
        <taxon>Propionibacteriales</taxon>
        <taxon>Propionibacteriaceae</taxon>
        <taxon>Microlunatus</taxon>
    </lineage>
</organism>
<dbReference type="CDD" id="cd03506">
    <property type="entry name" value="Delta6-FADS-like"/>
    <property type="match status" value="1"/>
</dbReference>
<dbReference type="Proteomes" id="UP000199103">
    <property type="component" value="Chromosome I"/>
</dbReference>
<evidence type="ECO:0000259" key="2">
    <source>
        <dbReference type="Pfam" id="PF00487"/>
    </source>
</evidence>
<dbReference type="GO" id="GO:0008610">
    <property type="term" value="P:lipid biosynthetic process"/>
    <property type="evidence" value="ECO:0007669"/>
    <property type="project" value="UniProtKB-ARBA"/>
</dbReference>
<keyword evidence="1" id="KW-0472">Membrane</keyword>
<feature type="transmembrane region" description="Helical" evidence="1">
    <location>
        <begin position="40"/>
        <end position="60"/>
    </location>
</feature>
<evidence type="ECO:0000313" key="3">
    <source>
        <dbReference type="EMBL" id="SDS64190.1"/>
    </source>
</evidence>
<keyword evidence="1" id="KW-0812">Transmembrane</keyword>
<dbReference type="Pfam" id="PF00487">
    <property type="entry name" value="FA_desaturase"/>
    <property type="match status" value="1"/>
</dbReference>
<feature type="transmembrane region" description="Helical" evidence="1">
    <location>
        <begin position="207"/>
        <end position="229"/>
    </location>
</feature>
<gene>
    <name evidence="3" type="ORF">SAMN04489812_2537</name>
</gene>
<dbReference type="InterPro" id="IPR012171">
    <property type="entry name" value="Fatty_acid_desaturase"/>
</dbReference>
<keyword evidence="4" id="KW-1185">Reference proteome</keyword>
<dbReference type="GO" id="GO:0016020">
    <property type="term" value="C:membrane"/>
    <property type="evidence" value="ECO:0007669"/>
    <property type="project" value="TreeGrafter"/>
</dbReference>
<reference evidence="3 4" key="1">
    <citation type="submission" date="2016-10" db="EMBL/GenBank/DDBJ databases">
        <authorList>
            <person name="de Groot N.N."/>
        </authorList>
    </citation>
    <scope>NUCLEOTIDE SEQUENCE [LARGE SCALE GENOMIC DNA]</scope>
    <source>
        <strain evidence="3 4">DSM 21800</strain>
    </source>
</reference>
<sequence>MTTTVHAAPESSGRRARSEFGPLRDRIVAEGLLGRRVGHYALRGGLILVALLATAVGIILLAGSWWVLLLAPVAAIVSAQISFYGHDAGHQQISDSRKINRMTGLIAANVLAGISHGWWQDKHLRHHANPNHEGLDPDVGEGVIAWSEEQAAKKTGFARWFARRQAAFFFPLLTLEGWNLNLAGLRSIRSRPAKSRSLEIGLLALHWAVYLGFLIMVLPLPVAIVFILIHRGLYGLNLGMAFAPNHKGMEMPPQGSRMDHLRKQVLTSRDVTGGPLVDFMLGGLNYQIEHHLFPSMPRPHLKLAAPIIRDYCADIGLPYRSCGPIESYGECLAYLREAGR</sequence>
<feature type="domain" description="Fatty acid desaturase" evidence="2">
    <location>
        <begin position="64"/>
        <end position="321"/>
    </location>
</feature>
<accession>A0A1H1TVG0</accession>
<keyword evidence="1" id="KW-1133">Transmembrane helix</keyword>
<proteinExistence type="predicted"/>
<dbReference type="PANTHER" id="PTHR19353:SF19">
    <property type="entry name" value="DELTA(5) FATTY ACID DESATURASE C-RELATED"/>
    <property type="match status" value="1"/>
</dbReference>
<dbReference type="OrthoDB" id="104711at2"/>
<dbReference type="PIRSF" id="PIRSF015921">
    <property type="entry name" value="FA_sphinglp_des"/>
    <property type="match status" value="1"/>
</dbReference>
<evidence type="ECO:0000313" key="4">
    <source>
        <dbReference type="Proteomes" id="UP000199103"/>
    </source>
</evidence>
<evidence type="ECO:0000256" key="1">
    <source>
        <dbReference type="SAM" id="Phobius"/>
    </source>
</evidence>
<dbReference type="STRING" id="630515.SAMN04489812_2537"/>
<name>A0A1H1TVG0_9ACTN</name>
<dbReference type="InterPro" id="IPR005804">
    <property type="entry name" value="FA_desaturase_dom"/>
</dbReference>
<dbReference type="GO" id="GO:0016717">
    <property type="term" value="F:oxidoreductase activity, acting on paired donors, with oxidation of a pair of donors resulting in the reduction of molecular oxygen to two molecules of water"/>
    <property type="evidence" value="ECO:0007669"/>
    <property type="project" value="TreeGrafter"/>
</dbReference>
<protein>
    <submittedName>
        <fullName evidence="3">Fatty acid desaturase</fullName>
    </submittedName>
</protein>
<dbReference type="EMBL" id="LT629772">
    <property type="protein sequence ID" value="SDS64190.1"/>
    <property type="molecule type" value="Genomic_DNA"/>
</dbReference>